<dbReference type="GO" id="GO:0016740">
    <property type="term" value="F:transferase activity"/>
    <property type="evidence" value="ECO:0007669"/>
    <property type="project" value="UniProtKB-KW"/>
</dbReference>
<dbReference type="InterPro" id="IPR029044">
    <property type="entry name" value="Nucleotide-diphossugar_trans"/>
</dbReference>
<keyword evidence="3" id="KW-0808">Transferase</keyword>
<feature type="domain" description="TarS/TarP linker" evidence="2">
    <location>
        <begin position="213"/>
        <end position="310"/>
    </location>
</feature>
<evidence type="ECO:0000313" key="3">
    <source>
        <dbReference type="EMBL" id="SNT42375.1"/>
    </source>
</evidence>
<feature type="domain" description="Glycosyltransferase 2-like" evidence="1">
    <location>
        <begin position="6"/>
        <end position="137"/>
    </location>
</feature>
<dbReference type="InterPro" id="IPR001173">
    <property type="entry name" value="Glyco_trans_2-like"/>
</dbReference>
<dbReference type="CDD" id="cd00761">
    <property type="entry name" value="Glyco_tranf_GTA_type"/>
    <property type="match status" value="1"/>
</dbReference>
<dbReference type="Pfam" id="PF00535">
    <property type="entry name" value="Glycos_transf_2"/>
    <property type="match status" value="1"/>
</dbReference>
<dbReference type="InterPro" id="IPR050834">
    <property type="entry name" value="Glycosyltransf_2"/>
</dbReference>
<dbReference type="AlphaFoldDB" id="A0A239MI39"/>
<dbReference type="Pfam" id="PF22181">
    <property type="entry name" value="TarS_linker"/>
    <property type="match status" value="1"/>
</dbReference>
<evidence type="ECO:0000259" key="2">
    <source>
        <dbReference type="Pfam" id="PF22181"/>
    </source>
</evidence>
<dbReference type="EMBL" id="FZOD01000041">
    <property type="protein sequence ID" value="SNT42375.1"/>
    <property type="molecule type" value="Genomic_DNA"/>
</dbReference>
<dbReference type="OrthoDB" id="2676521at2"/>
<protein>
    <submittedName>
        <fullName evidence="3">Glycosyl transferase family 2</fullName>
    </submittedName>
</protein>
<organism evidence="3 4">
    <name type="scientific">Streptosporangium subroseum</name>
    <dbReference type="NCBI Taxonomy" id="106412"/>
    <lineage>
        <taxon>Bacteria</taxon>
        <taxon>Bacillati</taxon>
        <taxon>Actinomycetota</taxon>
        <taxon>Actinomycetes</taxon>
        <taxon>Streptosporangiales</taxon>
        <taxon>Streptosporangiaceae</taxon>
        <taxon>Streptosporangium</taxon>
    </lineage>
</organism>
<evidence type="ECO:0000259" key="1">
    <source>
        <dbReference type="Pfam" id="PF00535"/>
    </source>
</evidence>
<dbReference type="RefSeq" id="WP_089211022.1">
    <property type="nucleotide sequence ID" value="NZ_FZOD01000041.1"/>
</dbReference>
<accession>A0A239MI39</accession>
<gene>
    <name evidence="3" type="ORF">SAMN05216276_104175</name>
</gene>
<dbReference type="PANTHER" id="PTHR43685:SF2">
    <property type="entry name" value="GLYCOSYLTRANSFERASE 2-LIKE DOMAIN-CONTAINING PROTEIN"/>
    <property type="match status" value="1"/>
</dbReference>
<proteinExistence type="predicted"/>
<dbReference type="SUPFAM" id="SSF53448">
    <property type="entry name" value="Nucleotide-diphospho-sugar transferases"/>
    <property type="match status" value="1"/>
</dbReference>
<dbReference type="Proteomes" id="UP000198282">
    <property type="component" value="Unassembled WGS sequence"/>
</dbReference>
<sequence>MNVKVSVVVPVHNPGDGADTCIRSVLEQSMASDEYEVIFADDGSDDGIQQRLDAVAAVRSNVRVLHLTPTGSPMRGRNVALVVARGEYVYMMGQTDRLERTALEKMYERAVETEADILIGRLVNDQAPPSTIFDANRERADIVKDRLLSLLTPHKLFRRAFLDAEALNFADPGGRLAEQAFVVRAYLRAKVITILADQVCCHVEEQPEPPADPYVWAAELRELLDIIDGEVPEGRQRDRMYAHWFRTAVLRRLGGAEFVSSARNRAAVFTTLREVAVQRFPQRLDHYVPVHLRARAALLRAGRLDQLLVLDKAMRGTRLRADLQEVLWDDGVFTMGLTVEIMQADGTPIRFLPHGEDGLLWEPPVPLDGIRLPPELADVGQAASRARLEVYIRHSGTGVVYFLPVSCSMTRIRQRDGVKVRLQVTGTARLDVNSAALGRPLSPGRWEIHVRMYAGTHKARTRVTGSPLNCTGTLADYSKRLVIPWWSDQGELGICVEPRSFSESIVLVSPGTTITQQRGHVFVVVPVPYVPPSGGPPAELVLRRPTGREREVCVPALVEPGVPGELAGRLIAKVPVRRVRGEGFLTPGDWSPFLRVDDQEVGLRFTVEMRRGGRVEIRESTAARNPGPWYSALRRVGLWIPGARGTVRAIRTVRRRYQDVS</sequence>
<keyword evidence="4" id="KW-1185">Reference proteome</keyword>
<dbReference type="PANTHER" id="PTHR43685">
    <property type="entry name" value="GLYCOSYLTRANSFERASE"/>
    <property type="match status" value="1"/>
</dbReference>
<reference evidence="3 4" key="1">
    <citation type="submission" date="2017-06" db="EMBL/GenBank/DDBJ databases">
        <authorList>
            <person name="Kim H.J."/>
            <person name="Triplett B.A."/>
        </authorList>
    </citation>
    <scope>NUCLEOTIDE SEQUENCE [LARGE SCALE GENOMIC DNA]</scope>
    <source>
        <strain evidence="3 4">CGMCC 4.2132</strain>
    </source>
</reference>
<dbReference type="Gene3D" id="3.90.550.10">
    <property type="entry name" value="Spore Coat Polysaccharide Biosynthesis Protein SpsA, Chain A"/>
    <property type="match status" value="1"/>
</dbReference>
<name>A0A239MI39_9ACTN</name>
<evidence type="ECO:0000313" key="4">
    <source>
        <dbReference type="Proteomes" id="UP000198282"/>
    </source>
</evidence>
<dbReference type="InterPro" id="IPR054028">
    <property type="entry name" value="TarS/TarP_linker"/>
</dbReference>